<evidence type="ECO:0000313" key="3">
    <source>
        <dbReference type="Proteomes" id="UP000295645"/>
    </source>
</evidence>
<keyword evidence="3" id="KW-1185">Reference proteome</keyword>
<keyword evidence="1" id="KW-0732">Signal</keyword>
<proteinExistence type="predicted"/>
<name>A0A4R3YMH9_9GAMM</name>
<evidence type="ECO:0000313" key="2">
    <source>
        <dbReference type="EMBL" id="TCV92698.1"/>
    </source>
</evidence>
<comment type="caution">
    <text evidence="2">The sequence shown here is derived from an EMBL/GenBank/DDBJ whole genome shotgun (WGS) entry which is preliminary data.</text>
</comment>
<evidence type="ECO:0000256" key="1">
    <source>
        <dbReference type="SAM" id="SignalP"/>
    </source>
</evidence>
<dbReference type="AlphaFoldDB" id="A0A4R3YMH9"/>
<gene>
    <name evidence="2" type="ORF">EC912_10636</name>
</gene>
<dbReference type="Pfam" id="PF13618">
    <property type="entry name" value="Gluconate_2-dh3"/>
    <property type="match status" value="1"/>
</dbReference>
<reference evidence="2 3" key="1">
    <citation type="submission" date="2019-03" db="EMBL/GenBank/DDBJ databases">
        <title>Above-ground endophytic microbial communities from plants in different locations in the United States.</title>
        <authorList>
            <person name="Frank C."/>
        </authorList>
    </citation>
    <scope>NUCLEOTIDE SEQUENCE [LARGE SCALE GENOMIC DNA]</scope>
    <source>
        <strain evidence="2 3">LP_13_YM</strain>
    </source>
</reference>
<dbReference type="InterPro" id="IPR006311">
    <property type="entry name" value="TAT_signal"/>
</dbReference>
<dbReference type="RefSeq" id="WP_132145335.1">
    <property type="nucleotide sequence ID" value="NZ_SMCS01000006.1"/>
</dbReference>
<dbReference type="InterPro" id="IPR027056">
    <property type="entry name" value="Gluconate_2DH_su3"/>
</dbReference>
<organism evidence="2 3">
    <name type="scientific">Luteibacter rhizovicinus</name>
    <dbReference type="NCBI Taxonomy" id="242606"/>
    <lineage>
        <taxon>Bacteria</taxon>
        <taxon>Pseudomonadati</taxon>
        <taxon>Pseudomonadota</taxon>
        <taxon>Gammaproteobacteria</taxon>
        <taxon>Lysobacterales</taxon>
        <taxon>Rhodanobacteraceae</taxon>
        <taxon>Luteibacter</taxon>
    </lineage>
</organism>
<dbReference type="OrthoDB" id="6385145at2"/>
<accession>A0A4R3YMH9</accession>
<feature type="chain" id="PRO_5020475991" evidence="1">
    <location>
        <begin position="32"/>
        <end position="196"/>
    </location>
</feature>
<dbReference type="EMBL" id="SMCS01000006">
    <property type="protein sequence ID" value="TCV92698.1"/>
    <property type="molecule type" value="Genomic_DNA"/>
</dbReference>
<protein>
    <submittedName>
        <fullName evidence="2">Gluconate 2-dehydrogenase subunit 3-like protein</fullName>
    </submittedName>
</protein>
<sequence length="196" mass="21078">MNRREWLKCMSALAVGAVAAPSLLAVFEAHAASQKPDAAPRFFNPAQSSLIAAVIDIVIPRTDTPGALDAGVPAFIDQMFKDVYTKADQQRYLTALAAFDQAGGKPFLQLDEAQRKKLVTKLHSEAIATSRHATMPPAADFVLMTKKLTMLGFFMSQPGCTEVLQYVAVPGGFKADIPLSQAGNGKAWAVETELKI</sequence>
<feature type="signal peptide" evidence="1">
    <location>
        <begin position="1"/>
        <end position="31"/>
    </location>
</feature>
<dbReference type="Proteomes" id="UP000295645">
    <property type="component" value="Unassembled WGS sequence"/>
</dbReference>
<dbReference type="PROSITE" id="PS51318">
    <property type="entry name" value="TAT"/>
    <property type="match status" value="1"/>
</dbReference>